<reference evidence="2 3" key="1">
    <citation type="submission" date="2024-02" db="EMBL/GenBank/DDBJ databases">
        <title>Chromosome-scale genome assembly of the rough periwinkle Littorina saxatilis.</title>
        <authorList>
            <person name="De Jode A."/>
            <person name="Faria R."/>
            <person name="Formenti G."/>
            <person name="Sims Y."/>
            <person name="Smith T.P."/>
            <person name="Tracey A."/>
            <person name="Wood J.M.D."/>
            <person name="Zagrodzka Z.B."/>
            <person name="Johannesson K."/>
            <person name="Butlin R.K."/>
            <person name="Leder E.H."/>
        </authorList>
    </citation>
    <scope>NUCLEOTIDE SEQUENCE [LARGE SCALE GENOMIC DNA]</scope>
    <source>
        <strain evidence="2">Snail1</strain>
        <tissue evidence="2">Muscle</tissue>
    </source>
</reference>
<feature type="signal peptide" evidence="1">
    <location>
        <begin position="1"/>
        <end position="21"/>
    </location>
</feature>
<comment type="caution">
    <text evidence="2">The sequence shown here is derived from an EMBL/GenBank/DDBJ whole genome shotgun (WGS) entry which is preliminary data.</text>
</comment>
<evidence type="ECO:0000313" key="3">
    <source>
        <dbReference type="Proteomes" id="UP001374579"/>
    </source>
</evidence>
<dbReference type="EMBL" id="JBAMIC010000012">
    <property type="protein sequence ID" value="KAK7099141.1"/>
    <property type="molecule type" value="Genomic_DNA"/>
</dbReference>
<protein>
    <submittedName>
        <fullName evidence="2">Uncharacterized protein</fullName>
    </submittedName>
</protein>
<evidence type="ECO:0000256" key="1">
    <source>
        <dbReference type="SAM" id="SignalP"/>
    </source>
</evidence>
<dbReference type="AlphaFoldDB" id="A0AAN9B5S7"/>
<dbReference type="Proteomes" id="UP001374579">
    <property type="component" value="Unassembled WGS sequence"/>
</dbReference>
<keyword evidence="1" id="KW-0732">Signal</keyword>
<sequence>MAFSHVILAAVTALCVHLTSACYQDCSVSFNRNIQQLVGIRDRAVLTLKSCEAMSEQMVCLERKKPVCDATSLQYVNTILNFIRPDYERTCAASMSSNVNGTSVASPAQQQIQQCSVRANACYSTFNATFAPAVLQPTQNIVVICESLDNYTMCLEEMIPDCGQFMAQAINNIRSMQMQYSYVCSAHMTNRNGSLSLLRMFGASSHQAVTECVNDTMDCYSRFNETFIPAVNDFVLTDICSTVETYSQCLNTVHKRQDCQRYTQQAISGIFTLKHQYSVYCGADGGLQAAQCVSDFQLCYDQFNSTYFPAMHSGNMDGICSSVTAYSNCVQPLFSDCGRHMAQPLASVRIMKEQFALQCDQEYQRLLACKPLQVCLSEFGRGFIPSATPTGSSRLCKSLQSYFPCVEDSLTQCKIPPGDTSVDFSRLGELTGRYCKNLLGNRVLNMCPEFRTCTSGIVLVSSPDPSALFDASTWCSYMDMSLSCVERAVNTPHCGISNDDTIKGHLTQQHNLKRSICKLSSVPPLPNDVNIKTQGNTAGQAGGSDASRLVPAVVSLVMMAVLSLVL</sequence>
<organism evidence="2 3">
    <name type="scientific">Littorina saxatilis</name>
    <dbReference type="NCBI Taxonomy" id="31220"/>
    <lineage>
        <taxon>Eukaryota</taxon>
        <taxon>Metazoa</taxon>
        <taxon>Spiralia</taxon>
        <taxon>Lophotrochozoa</taxon>
        <taxon>Mollusca</taxon>
        <taxon>Gastropoda</taxon>
        <taxon>Caenogastropoda</taxon>
        <taxon>Littorinimorpha</taxon>
        <taxon>Littorinoidea</taxon>
        <taxon>Littorinidae</taxon>
        <taxon>Littorina</taxon>
    </lineage>
</organism>
<keyword evidence="3" id="KW-1185">Reference proteome</keyword>
<gene>
    <name evidence="2" type="ORF">V1264_003327</name>
</gene>
<name>A0AAN9B5S7_9CAEN</name>
<evidence type="ECO:0000313" key="2">
    <source>
        <dbReference type="EMBL" id="KAK7099141.1"/>
    </source>
</evidence>
<feature type="chain" id="PRO_5042911599" evidence="1">
    <location>
        <begin position="22"/>
        <end position="566"/>
    </location>
</feature>
<proteinExistence type="predicted"/>
<accession>A0AAN9B5S7</accession>